<protein>
    <submittedName>
        <fullName evidence="1">Uncharacterized protein</fullName>
    </submittedName>
</protein>
<sequence>MADYIPPARAEYLIKYYFIKNCTYNKIVAILEKKHNIKTSLSSLKRFLSILGLKRKEFEESDLEDIVYAIVEEVHGAGYNLGYRSPHEKLKTVWELEVKRDTVYLILSIADPEGISDRAARKLRRRQFHSRGSNFAWSMDGYDKLKAFSLPIHGCIDAFSRKILWLEVGTTNNDPRVTAHHYLETVKKLKCVPIMQFCFGLLIKKDLRESKLLWNQHLIRKQSSKGVTHGRPFFMYNPPERFGSKDYRKPVDLDAVDRLLRKYTKEPQLYDPLFAEVAYSLIPELKTPVDADEALQLYKKLLCMINTQLNDEESMARFYHFFNSWGCIFFFF</sequence>
<evidence type="ECO:0000313" key="1">
    <source>
        <dbReference type="EMBL" id="KAJ8676633.1"/>
    </source>
</evidence>
<comment type="caution">
    <text evidence="1">The sequence shown here is derived from an EMBL/GenBank/DDBJ whole genome shotgun (WGS) entry which is preliminary data.</text>
</comment>
<keyword evidence="2" id="KW-1185">Reference proteome</keyword>
<reference evidence="1" key="1">
    <citation type="submission" date="2023-04" db="EMBL/GenBank/DDBJ databases">
        <title>A chromosome-level genome assembly of the parasitoid wasp Eretmocerus hayati.</title>
        <authorList>
            <person name="Zhong Y."/>
            <person name="Liu S."/>
            <person name="Liu Y."/>
        </authorList>
    </citation>
    <scope>NUCLEOTIDE SEQUENCE</scope>
    <source>
        <strain evidence="1">ZJU_SS_LIU_2023</strain>
    </source>
</reference>
<evidence type="ECO:0000313" key="2">
    <source>
        <dbReference type="Proteomes" id="UP001239111"/>
    </source>
</evidence>
<dbReference type="EMBL" id="CM056742">
    <property type="protein sequence ID" value="KAJ8676633.1"/>
    <property type="molecule type" value="Genomic_DNA"/>
</dbReference>
<organism evidence="1 2">
    <name type="scientific">Eretmocerus hayati</name>
    <dbReference type="NCBI Taxonomy" id="131215"/>
    <lineage>
        <taxon>Eukaryota</taxon>
        <taxon>Metazoa</taxon>
        <taxon>Ecdysozoa</taxon>
        <taxon>Arthropoda</taxon>
        <taxon>Hexapoda</taxon>
        <taxon>Insecta</taxon>
        <taxon>Pterygota</taxon>
        <taxon>Neoptera</taxon>
        <taxon>Endopterygota</taxon>
        <taxon>Hymenoptera</taxon>
        <taxon>Apocrita</taxon>
        <taxon>Proctotrupomorpha</taxon>
        <taxon>Chalcidoidea</taxon>
        <taxon>Aphelinidae</taxon>
        <taxon>Aphelininae</taxon>
        <taxon>Eretmocerus</taxon>
    </lineage>
</organism>
<name>A0ACC2P0H9_9HYME</name>
<proteinExistence type="predicted"/>
<dbReference type="Proteomes" id="UP001239111">
    <property type="component" value="Chromosome 2"/>
</dbReference>
<accession>A0ACC2P0H9</accession>
<gene>
    <name evidence="1" type="ORF">QAD02_012420</name>
</gene>